<dbReference type="EC" id="1.6.99.3" evidence="1"/>
<dbReference type="SUPFAM" id="SSF51905">
    <property type="entry name" value="FAD/NAD(P)-binding domain"/>
    <property type="match status" value="1"/>
</dbReference>
<dbReference type="KEGG" id="hco:LOKO_01501"/>
<dbReference type="GO" id="GO:0016491">
    <property type="term" value="F:oxidoreductase activity"/>
    <property type="evidence" value="ECO:0007669"/>
    <property type="project" value="UniProtKB-KW"/>
</dbReference>
<reference evidence="1 2" key="1">
    <citation type="journal article" date="2016" name="Genome Announc.">
        <title>Draft Genome Sequence of 'Halomonas chromatireducens' Strain AGD 8-3, a Haloalkaliphilic Chromate- and Selenite-Reducing Gammaproteobacterium.</title>
        <authorList>
            <person name="Sharko F.S."/>
            <person name="Shapovalova A.A."/>
            <person name="Tsygankova S.V."/>
            <person name="Komova A.V."/>
            <person name="Boulygina E.S."/>
            <person name="Teslyuk A.B."/>
            <person name="Gotovtsev P.M."/>
            <person name="Namsaraev Z.B."/>
            <person name="Khijniak T.V."/>
            <person name="Nedoluzhko A.V."/>
            <person name="Vasilov R.G."/>
        </authorList>
    </citation>
    <scope>NUCLEOTIDE SEQUENCE [LARGE SCALE GENOMIC DNA]</scope>
    <source>
        <strain evidence="1 2">AGD 8-3</strain>
    </source>
</reference>
<dbReference type="InterPro" id="IPR036188">
    <property type="entry name" value="FAD/NAD-bd_sf"/>
</dbReference>
<reference evidence="1 2" key="2">
    <citation type="submission" date="2016-02" db="EMBL/GenBank/DDBJ databases">
        <authorList>
            <person name="Wen L."/>
            <person name="He K."/>
            <person name="Yang H."/>
        </authorList>
    </citation>
    <scope>NUCLEOTIDE SEQUENCE [LARGE SCALE GENOMIC DNA]</scope>
    <source>
        <strain evidence="1 2">AGD 8-3</strain>
    </source>
</reference>
<dbReference type="PATRIC" id="fig|507626.3.peg.1487"/>
<dbReference type="STRING" id="507626.LOKO_01501"/>
<gene>
    <name evidence="1" type="primary">ndh_2</name>
    <name evidence="1" type="ORF">LOKO_01501</name>
</gene>
<dbReference type="AlphaFoldDB" id="A0A0X8HDG7"/>
<keyword evidence="1" id="KW-0560">Oxidoreductase</keyword>
<protein>
    <submittedName>
        <fullName evidence="1">NADH dehydrogenase</fullName>
        <ecNumber evidence="1">1.6.99.3</ecNumber>
    </submittedName>
</protein>
<evidence type="ECO:0000313" key="2">
    <source>
        <dbReference type="Proteomes" id="UP000063387"/>
    </source>
</evidence>
<dbReference type="EMBL" id="CP014226">
    <property type="protein sequence ID" value="AMD00569.1"/>
    <property type="molecule type" value="Genomic_DNA"/>
</dbReference>
<sequence>MVVVGGGAGGLELVTRLGRRLGRRGKAEITLIDRNSTHIWKPLLHEVATGALDSSIDEISYQSHAQLNGYRFQRGTLEGVDREARHLRLAPVLDDHG</sequence>
<name>A0A0X8HDG7_9GAMM</name>
<organism evidence="1 2">
    <name type="scientific">Halomonas chromatireducens</name>
    <dbReference type="NCBI Taxonomy" id="507626"/>
    <lineage>
        <taxon>Bacteria</taxon>
        <taxon>Pseudomonadati</taxon>
        <taxon>Pseudomonadota</taxon>
        <taxon>Gammaproteobacteria</taxon>
        <taxon>Oceanospirillales</taxon>
        <taxon>Halomonadaceae</taxon>
        <taxon>Halomonas</taxon>
    </lineage>
</organism>
<dbReference type="Gene3D" id="3.50.50.100">
    <property type="match status" value="1"/>
</dbReference>
<keyword evidence="2" id="KW-1185">Reference proteome</keyword>
<evidence type="ECO:0000313" key="1">
    <source>
        <dbReference type="EMBL" id="AMD00569.1"/>
    </source>
</evidence>
<accession>A0A0X8HDG7</accession>
<dbReference type="Proteomes" id="UP000063387">
    <property type="component" value="Chromosome"/>
</dbReference>
<proteinExistence type="predicted"/>